<evidence type="ECO:0000256" key="1">
    <source>
        <dbReference type="SAM" id="MobiDB-lite"/>
    </source>
</evidence>
<dbReference type="EMBL" id="VOFY01000012">
    <property type="protein sequence ID" value="KAA8587869.1"/>
    <property type="molecule type" value="Genomic_DNA"/>
</dbReference>
<gene>
    <name evidence="2" type="ORF">FQN60_016731</name>
</gene>
<accession>A0A5J5D2X3</accession>
<evidence type="ECO:0000313" key="3">
    <source>
        <dbReference type="Proteomes" id="UP000327493"/>
    </source>
</evidence>
<protein>
    <submittedName>
        <fullName evidence="2">Uncharacterized protein</fullName>
    </submittedName>
</protein>
<evidence type="ECO:0000313" key="2">
    <source>
        <dbReference type="EMBL" id="KAA8587869.1"/>
    </source>
</evidence>
<feature type="region of interest" description="Disordered" evidence="1">
    <location>
        <begin position="1"/>
        <end position="23"/>
    </location>
</feature>
<feature type="compositionally biased region" description="Basic and acidic residues" evidence="1">
    <location>
        <begin position="9"/>
        <end position="23"/>
    </location>
</feature>
<sequence length="99" mass="11829">MRHPNHCSGPKDWRKDLERRSKNAKHDVCFDERETLTKELSTPVYCPRPFHQNEQYEHHRRNLQNCVTRAAVSWEHVVKKVPWPKFLGTRKTQGPVCHC</sequence>
<organism evidence="2 3">
    <name type="scientific">Etheostoma spectabile</name>
    <name type="common">orangethroat darter</name>
    <dbReference type="NCBI Taxonomy" id="54343"/>
    <lineage>
        <taxon>Eukaryota</taxon>
        <taxon>Metazoa</taxon>
        <taxon>Chordata</taxon>
        <taxon>Craniata</taxon>
        <taxon>Vertebrata</taxon>
        <taxon>Euteleostomi</taxon>
        <taxon>Actinopterygii</taxon>
        <taxon>Neopterygii</taxon>
        <taxon>Teleostei</taxon>
        <taxon>Neoteleostei</taxon>
        <taxon>Acanthomorphata</taxon>
        <taxon>Eupercaria</taxon>
        <taxon>Perciformes</taxon>
        <taxon>Percoidei</taxon>
        <taxon>Percidae</taxon>
        <taxon>Etheostomatinae</taxon>
        <taxon>Etheostoma</taxon>
    </lineage>
</organism>
<comment type="caution">
    <text evidence="2">The sequence shown here is derived from an EMBL/GenBank/DDBJ whole genome shotgun (WGS) entry which is preliminary data.</text>
</comment>
<feature type="non-terminal residue" evidence="2">
    <location>
        <position position="99"/>
    </location>
</feature>
<keyword evidence="3" id="KW-1185">Reference proteome</keyword>
<dbReference type="AlphaFoldDB" id="A0A5J5D2X3"/>
<dbReference type="Proteomes" id="UP000327493">
    <property type="component" value="Chromosome 12"/>
</dbReference>
<proteinExistence type="predicted"/>
<name>A0A5J5D2X3_9PERO</name>
<reference evidence="2 3" key="1">
    <citation type="submission" date="2019-08" db="EMBL/GenBank/DDBJ databases">
        <title>A chromosome-level genome assembly, high-density linkage maps, and genome scans reveal the genomic architecture of hybrid incompatibilities underlying speciation via character displacement in darters (Percidae: Etheostominae).</title>
        <authorList>
            <person name="Moran R.L."/>
            <person name="Catchen J.M."/>
            <person name="Fuller R.C."/>
        </authorList>
    </citation>
    <scope>NUCLEOTIDE SEQUENCE [LARGE SCALE GENOMIC DNA]</scope>
    <source>
        <strain evidence="2">EspeVRDwgs_2016</strain>
        <tissue evidence="2">Muscle</tissue>
    </source>
</reference>